<evidence type="ECO:0000256" key="11">
    <source>
        <dbReference type="ARBA" id="ARBA00022932"/>
    </source>
</evidence>
<dbReference type="Pfam" id="PF02739">
    <property type="entry name" value="5_3_exonuc_N"/>
    <property type="match status" value="1"/>
</dbReference>
<dbReference type="CDD" id="cd09859">
    <property type="entry name" value="PIN_53EXO"/>
    <property type="match status" value="1"/>
</dbReference>
<accession>A0A517ZNW9</accession>
<evidence type="ECO:0000256" key="7">
    <source>
        <dbReference type="ARBA" id="ARBA00022722"/>
    </source>
</evidence>
<evidence type="ECO:0000256" key="14">
    <source>
        <dbReference type="ARBA" id="ARBA00049244"/>
    </source>
</evidence>
<dbReference type="Pfam" id="PF01367">
    <property type="entry name" value="5_3_exonuc"/>
    <property type="match status" value="1"/>
</dbReference>
<dbReference type="GO" id="GO:0008408">
    <property type="term" value="F:3'-5' exonuclease activity"/>
    <property type="evidence" value="ECO:0007669"/>
    <property type="project" value="UniProtKB-UniRule"/>
</dbReference>
<gene>
    <name evidence="16 20" type="primary">polA</name>
    <name evidence="20" type="ORF">Mal52_26520</name>
</gene>
<evidence type="ECO:0000313" key="21">
    <source>
        <dbReference type="Proteomes" id="UP000319383"/>
    </source>
</evidence>
<dbReference type="KEGG" id="sdyn:Mal52_26520"/>
<dbReference type="PROSITE" id="PS00447">
    <property type="entry name" value="DNA_POLYMERASE_A"/>
    <property type="match status" value="1"/>
</dbReference>
<sequence>MTSQPRSFYIIDTFSLIFQVFHALPEMTSPQGQPTNAVYGVTRDLITILRDRKPDWLIAAMDVRGENKRNEIYTEYKTNRSAMPEELVPQIAMIEELLAGFGVPALGIPGWEADDVIATLVEMVADQDVEVTVITSDKDIRQLLSPKVRLYNFRKNQYLDEADLMKDWGVRPEQVVDFQALVGDSIDNVPGVPLVGPKKASALIEKFGTLEDILAHADEAPGAKLRENLKTFADQARVSKTLVTLRRDLPLEVDWDAARAGQLQLPVLQEFFQQCGFRRFIDEIKTLAPEAAAPAPPPAVERSWKLIDDADKFSEFLAQLEQQTQFCVDLETTGLDAVRADIVGWAFSWDGAEGFYLPVQAPDGQATLDADEVRDALRPILENPEIEVCNQNIKYDMLVLRRAGIELRGVGVDSMVGSYLLDAGARSHGLDELARRYLQHEMIPISELIGKGKSQIKISEVDVDKVGEYAAEDAQIAWQLTQRITAELKREELWDLYWDLERPLISILTDMEFRGIRIDVELLKSLSVEFTERLQTIEAEIYEEAGHEFNIASTKQLAVVLFEELGLPVIKKTKTGASTDQEVLEKLALQHSLPAKLTEFRQLSKLKSTYVDALPEMVNPDTGRIHASFNQVVAATGRLSSSDPNLQNIPIRTDAGRRIRQAFIPGEPGWKLLCADYSQVELRMLAHFSQDPALLAAFERGDDIHTAVAAEVFHVAPEAVDSDMRRIAKAVNFGVIYGQSPYGLAVNLGISQAEASDFIEGYFSRYEGVDKFLRKLLERCSQNGYATTIRGRRREIRGIRSGLGRQRNLPERTAINTVIQGSAADLIKQAMIQTHQRIQQEQHSGVMLLQIHDELVFEVPETDLGSLSELVREEMESALNLDVPLKVDLSVGNTWLDVEKLD</sequence>
<comment type="function">
    <text evidence="16">In addition to polymerase activity, this DNA polymerase exhibits 3'-5' and 5'-3' exonuclease activity.</text>
</comment>
<keyword evidence="12 16" id="KW-0238">DNA-binding</keyword>
<dbReference type="InterPro" id="IPR012337">
    <property type="entry name" value="RNaseH-like_sf"/>
</dbReference>
<dbReference type="InterPro" id="IPR002562">
    <property type="entry name" value="3'-5'_exonuclease_dom"/>
</dbReference>
<reference evidence="20 21" key="1">
    <citation type="submission" date="2019-02" db="EMBL/GenBank/DDBJ databases">
        <title>Deep-cultivation of Planctomycetes and their phenomic and genomic characterization uncovers novel biology.</title>
        <authorList>
            <person name="Wiegand S."/>
            <person name="Jogler M."/>
            <person name="Boedeker C."/>
            <person name="Pinto D."/>
            <person name="Vollmers J."/>
            <person name="Rivas-Marin E."/>
            <person name="Kohn T."/>
            <person name="Peeters S.H."/>
            <person name="Heuer A."/>
            <person name="Rast P."/>
            <person name="Oberbeckmann S."/>
            <person name="Bunk B."/>
            <person name="Jeske O."/>
            <person name="Meyerdierks A."/>
            <person name="Storesund J.E."/>
            <person name="Kallscheuer N."/>
            <person name="Luecker S."/>
            <person name="Lage O.M."/>
            <person name="Pohl T."/>
            <person name="Merkel B.J."/>
            <person name="Hornburger P."/>
            <person name="Mueller R.-W."/>
            <person name="Bruemmer F."/>
            <person name="Labrenz M."/>
            <person name="Spormann A.M."/>
            <person name="Op den Camp H."/>
            <person name="Overmann J."/>
            <person name="Amann R."/>
            <person name="Jetten M.S.M."/>
            <person name="Mascher T."/>
            <person name="Medema M.H."/>
            <person name="Devos D.P."/>
            <person name="Kaster A.-K."/>
            <person name="Ovreas L."/>
            <person name="Rohde M."/>
            <person name="Galperin M.Y."/>
            <person name="Jogler C."/>
        </authorList>
    </citation>
    <scope>NUCLEOTIDE SEQUENCE [LARGE SCALE GENOMIC DNA]</scope>
    <source>
        <strain evidence="20 21">Mal52</strain>
    </source>
</reference>
<evidence type="ECO:0000256" key="2">
    <source>
        <dbReference type="ARBA" id="ARBA00012417"/>
    </source>
</evidence>
<dbReference type="InterPro" id="IPR036279">
    <property type="entry name" value="5-3_exonuclease_C_sf"/>
</dbReference>
<proteinExistence type="inferred from homology"/>
<keyword evidence="5 16" id="KW-0548">Nucleotidyltransferase</keyword>
<keyword evidence="9 16" id="KW-0378">Hydrolase</keyword>
<comment type="catalytic activity">
    <reaction evidence="14 16">
        <text>DNA(n) + a 2'-deoxyribonucleoside 5'-triphosphate = DNA(n+1) + diphosphate</text>
        <dbReference type="Rhea" id="RHEA:22508"/>
        <dbReference type="Rhea" id="RHEA-COMP:17339"/>
        <dbReference type="Rhea" id="RHEA-COMP:17340"/>
        <dbReference type="ChEBI" id="CHEBI:33019"/>
        <dbReference type="ChEBI" id="CHEBI:61560"/>
        <dbReference type="ChEBI" id="CHEBI:173112"/>
        <dbReference type="EC" id="2.7.7.7"/>
    </reaction>
</comment>
<keyword evidence="21" id="KW-1185">Reference proteome</keyword>
<dbReference type="GO" id="GO:0003677">
    <property type="term" value="F:DNA binding"/>
    <property type="evidence" value="ECO:0007669"/>
    <property type="project" value="UniProtKB-UniRule"/>
</dbReference>
<feature type="domain" description="DNA-directed DNA polymerase family A palm" evidence="19">
    <location>
        <begin position="656"/>
        <end position="863"/>
    </location>
</feature>
<dbReference type="NCBIfam" id="TIGR00593">
    <property type="entry name" value="pola"/>
    <property type="match status" value="1"/>
</dbReference>
<evidence type="ECO:0000313" key="20">
    <source>
        <dbReference type="EMBL" id="QDU44174.1"/>
    </source>
</evidence>
<evidence type="ECO:0000256" key="4">
    <source>
        <dbReference type="ARBA" id="ARBA00022679"/>
    </source>
</evidence>
<evidence type="ECO:0000256" key="10">
    <source>
        <dbReference type="ARBA" id="ARBA00022839"/>
    </source>
</evidence>
<dbReference type="InterPro" id="IPR020046">
    <property type="entry name" value="5-3_exonucl_a-hlix_arch_N"/>
</dbReference>
<dbReference type="RefSeq" id="WP_145376559.1">
    <property type="nucleotide sequence ID" value="NZ_CP036276.1"/>
</dbReference>
<dbReference type="SUPFAM" id="SSF53098">
    <property type="entry name" value="Ribonuclease H-like"/>
    <property type="match status" value="1"/>
</dbReference>
<evidence type="ECO:0000256" key="3">
    <source>
        <dbReference type="ARBA" id="ARBA00020311"/>
    </source>
</evidence>
<evidence type="ECO:0000259" key="17">
    <source>
        <dbReference type="SMART" id="SM00474"/>
    </source>
</evidence>
<dbReference type="SMART" id="SM00474">
    <property type="entry name" value="35EXOc"/>
    <property type="match status" value="1"/>
</dbReference>
<dbReference type="SMART" id="SM00482">
    <property type="entry name" value="POLAc"/>
    <property type="match status" value="1"/>
</dbReference>
<dbReference type="GO" id="GO:0008409">
    <property type="term" value="F:5'-3' exonuclease activity"/>
    <property type="evidence" value="ECO:0007669"/>
    <property type="project" value="UniProtKB-UniRule"/>
</dbReference>
<evidence type="ECO:0000256" key="13">
    <source>
        <dbReference type="ARBA" id="ARBA00023204"/>
    </source>
</evidence>
<evidence type="ECO:0000256" key="15">
    <source>
        <dbReference type="NCBIfam" id="TIGR00593"/>
    </source>
</evidence>
<keyword evidence="10 16" id="KW-0269">Exonuclease</keyword>
<dbReference type="FunFam" id="1.10.150.20:FF:000002">
    <property type="entry name" value="DNA polymerase I"/>
    <property type="match status" value="1"/>
</dbReference>
<dbReference type="Pfam" id="PF01612">
    <property type="entry name" value="DNA_pol_A_exo1"/>
    <property type="match status" value="1"/>
</dbReference>
<evidence type="ECO:0000256" key="1">
    <source>
        <dbReference type="ARBA" id="ARBA00007705"/>
    </source>
</evidence>
<dbReference type="EC" id="2.7.7.7" evidence="2 15"/>
<dbReference type="CDD" id="cd09898">
    <property type="entry name" value="H3TH_53EXO"/>
    <property type="match status" value="1"/>
</dbReference>
<dbReference type="SUPFAM" id="SSF88723">
    <property type="entry name" value="PIN domain-like"/>
    <property type="match status" value="1"/>
</dbReference>
<evidence type="ECO:0000259" key="19">
    <source>
        <dbReference type="SMART" id="SM00482"/>
    </source>
</evidence>
<dbReference type="SUPFAM" id="SSF56672">
    <property type="entry name" value="DNA/RNA polymerases"/>
    <property type="match status" value="1"/>
</dbReference>
<evidence type="ECO:0000256" key="12">
    <source>
        <dbReference type="ARBA" id="ARBA00023125"/>
    </source>
</evidence>
<dbReference type="InterPro" id="IPR036397">
    <property type="entry name" value="RNaseH_sf"/>
</dbReference>
<dbReference type="EMBL" id="CP036276">
    <property type="protein sequence ID" value="QDU44174.1"/>
    <property type="molecule type" value="Genomic_DNA"/>
</dbReference>
<dbReference type="InterPro" id="IPR001098">
    <property type="entry name" value="DNA-dir_DNA_pol_A_palm_dom"/>
</dbReference>
<dbReference type="Pfam" id="PF00476">
    <property type="entry name" value="DNA_pol_A"/>
    <property type="match status" value="1"/>
</dbReference>
<dbReference type="Gene3D" id="1.20.1060.10">
    <property type="entry name" value="Taq DNA Polymerase, Chain T, domain 4"/>
    <property type="match status" value="1"/>
</dbReference>
<dbReference type="Gene3D" id="1.10.150.20">
    <property type="entry name" value="5' to 3' exonuclease, C-terminal subdomain"/>
    <property type="match status" value="2"/>
</dbReference>
<dbReference type="InterPro" id="IPR019760">
    <property type="entry name" value="DNA-dir_DNA_pol_A_CS"/>
</dbReference>
<dbReference type="SMART" id="SM00279">
    <property type="entry name" value="HhH2"/>
    <property type="match status" value="1"/>
</dbReference>
<dbReference type="InterPro" id="IPR018320">
    <property type="entry name" value="DNA_polymerase_1"/>
</dbReference>
<dbReference type="AlphaFoldDB" id="A0A517ZNW9"/>
<dbReference type="Gene3D" id="3.30.70.370">
    <property type="match status" value="1"/>
</dbReference>
<dbReference type="InterPro" id="IPR002298">
    <property type="entry name" value="DNA_polymerase_A"/>
</dbReference>
<dbReference type="InterPro" id="IPR002421">
    <property type="entry name" value="5-3_exonuclease"/>
</dbReference>
<dbReference type="GO" id="GO:0006302">
    <property type="term" value="P:double-strand break repair"/>
    <property type="evidence" value="ECO:0007669"/>
    <property type="project" value="TreeGrafter"/>
</dbReference>
<protein>
    <recommendedName>
        <fullName evidence="3 15">DNA polymerase I</fullName>
        <ecNumber evidence="2 15">2.7.7.7</ecNumber>
    </recommendedName>
</protein>
<dbReference type="Proteomes" id="UP000319383">
    <property type="component" value="Chromosome"/>
</dbReference>
<dbReference type="PANTHER" id="PTHR10133">
    <property type="entry name" value="DNA POLYMERASE I"/>
    <property type="match status" value="1"/>
</dbReference>
<dbReference type="PRINTS" id="PR00868">
    <property type="entry name" value="DNAPOLI"/>
</dbReference>
<evidence type="ECO:0000256" key="9">
    <source>
        <dbReference type="ARBA" id="ARBA00022801"/>
    </source>
</evidence>
<evidence type="ECO:0000256" key="5">
    <source>
        <dbReference type="ARBA" id="ARBA00022695"/>
    </source>
</evidence>
<dbReference type="PANTHER" id="PTHR10133:SF27">
    <property type="entry name" value="DNA POLYMERASE NU"/>
    <property type="match status" value="1"/>
</dbReference>
<keyword evidence="4 16" id="KW-0808">Transferase</keyword>
<organism evidence="20 21">
    <name type="scientific">Symmachiella dynata</name>
    <dbReference type="NCBI Taxonomy" id="2527995"/>
    <lineage>
        <taxon>Bacteria</taxon>
        <taxon>Pseudomonadati</taxon>
        <taxon>Planctomycetota</taxon>
        <taxon>Planctomycetia</taxon>
        <taxon>Planctomycetales</taxon>
        <taxon>Planctomycetaceae</taxon>
        <taxon>Symmachiella</taxon>
    </lineage>
</organism>
<feature type="domain" description="5'-3' exonuclease" evidence="18">
    <location>
        <begin position="4"/>
        <end position="261"/>
    </location>
</feature>
<dbReference type="CDD" id="cd08637">
    <property type="entry name" value="DNA_pol_A_pol_I_C"/>
    <property type="match status" value="1"/>
</dbReference>
<keyword evidence="7" id="KW-0540">Nuclease</keyword>
<dbReference type="GO" id="GO:0006261">
    <property type="term" value="P:DNA-templated DNA replication"/>
    <property type="evidence" value="ECO:0007669"/>
    <property type="project" value="UniProtKB-UniRule"/>
</dbReference>
<dbReference type="InterPro" id="IPR043502">
    <property type="entry name" value="DNA/RNA_pol_sf"/>
</dbReference>
<evidence type="ECO:0000259" key="18">
    <source>
        <dbReference type="SMART" id="SM00475"/>
    </source>
</evidence>
<dbReference type="FunFam" id="1.10.150.20:FF:000003">
    <property type="entry name" value="DNA polymerase I"/>
    <property type="match status" value="1"/>
</dbReference>
<evidence type="ECO:0000256" key="16">
    <source>
        <dbReference type="RuleBase" id="RU004460"/>
    </source>
</evidence>
<dbReference type="InterPro" id="IPR020045">
    <property type="entry name" value="DNA_polI_H3TH"/>
</dbReference>
<keyword evidence="6 16" id="KW-0235">DNA replication</keyword>
<name>A0A517ZNW9_9PLAN</name>
<dbReference type="FunFam" id="1.20.1060.10:FF:000001">
    <property type="entry name" value="DNA polymerase I"/>
    <property type="match status" value="1"/>
</dbReference>
<keyword evidence="11 16" id="KW-0239">DNA-directed DNA polymerase</keyword>
<keyword evidence="13 16" id="KW-0234">DNA repair</keyword>
<dbReference type="InterPro" id="IPR029060">
    <property type="entry name" value="PIN-like_dom_sf"/>
</dbReference>
<evidence type="ECO:0000256" key="6">
    <source>
        <dbReference type="ARBA" id="ARBA00022705"/>
    </source>
</evidence>
<keyword evidence="8 16" id="KW-0227">DNA damage</keyword>
<comment type="similarity">
    <text evidence="1 16">Belongs to the DNA polymerase type-A family.</text>
</comment>
<dbReference type="InterPro" id="IPR008918">
    <property type="entry name" value="HhH2"/>
</dbReference>
<dbReference type="Gene3D" id="3.30.420.10">
    <property type="entry name" value="Ribonuclease H-like superfamily/Ribonuclease H"/>
    <property type="match status" value="1"/>
</dbReference>
<dbReference type="SMART" id="SM00475">
    <property type="entry name" value="53EXOc"/>
    <property type="match status" value="1"/>
</dbReference>
<dbReference type="CDD" id="cd06139">
    <property type="entry name" value="DNA_polA_I_Ecoli_like_exo"/>
    <property type="match status" value="1"/>
</dbReference>
<dbReference type="SUPFAM" id="SSF47807">
    <property type="entry name" value="5' to 3' exonuclease, C-terminal subdomain"/>
    <property type="match status" value="1"/>
</dbReference>
<feature type="domain" description="3'-5' exonuclease" evidence="17">
    <location>
        <begin position="304"/>
        <end position="489"/>
    </location>
</feature>
<evidence type="ECO:0000256" key="8">
    <source>
        <dbReference type="ARBA" id="ARBA00022763"/>
    </source>
</evidence>
<dbReference type="NCBIfam" id="NF004397">
    <property type="entry name" value="PRK05755.1"/>
    <property type="match status" value="1"/>
</dbReference>
<dbReference type="Gene3D" id="3.40.50.1010">
    <property type="entry name" value="5'-nuclease"/>
    <property type="match status" value="1"/>
</dbReference>
<dbReference type="GO" id="GO:0003887">
    <property type="term" value="F:DNA-directed DNA polymerase activity"/>
    <property type="evidence" value="ECO:0007669"/>
    <property type="project" value="UniProtKB-UniRule"/>
</dbReference>